<reference evidence="1 2" key="1">
    <citation type="submission" date="2017-10" db="EMBL/GenBank/DDBJ databases">
        <title>Genomics of the genus Arcobacter.</title>
        <authorList>
            <person name="Perez-Cataluna A."/>
            <person name="Figueras M.J."/>
        </authorList>
    </citation>
    <scope>NUCLEOTIDE SEQUENCE [LARGE SCALE GENOMIC DNA]</scope>
    <source>
        <strain evidence="1 2">DSM 24636</strain>
    </source>
</reference>
<protein>
    <recommendedName>
        <fullName evidence="3">Transposase</fullName>
    </recommendedName>
</protein>
<name>A0A4Q0Y141_9BACT</name>
<dbReference type="STRING" id="877500.GCA_000935065_00491"/>
<dbReference type="OrthoDB" id="5469813at2"/>
<organism evidence="1 2">
    <name type="scientific">Halarcobacter anaerophilus</name>
    <dbReference type="NCBI Taxonomy" id="877500"/>
    <lineage>
        <taxon>Bacteria</taxon>
        <taxon>Pseudomonadati</taxon>
        <taxon>Campylobacterota</taxon>
        <taxon>Epsilonproteobacteria</taxon>
        <taxon>Campylobacterales</taxon>
        <taxon>Arcobacteraceae</taxon>
        <taxon>Halarcobacter</taxon>
    </lineage>
</organism>
<sequence>MNCPYCKSKRVYNLKDNYKKCSVCKRKFSPKKINTDLRVIELFCNNINANKCAKILNVNYRTIQNRYSLFRKLIAYFLENEHYSSILDNSSYEEYYYFTKRQKRDKKRSLYKAINILGFYSNRKVFTLLMPKLTKYDRGEDSKNFEDYLKWHKIYSHYAYATPLSVFWKYLEESLKKYKGVDEENFFYYLKECEFKFNYLQNKQIEILKDLYYT</sequence>
<evidence type="ECO:0000313" key="2">
    <source>
        <dbReference type="Proteomes" id="UP000290191"/>
    </source>
</evidence>
<accession>A0A4Q0Y141</accession>
<gene>
    <name evidence="1" type="ORF">CRV06_06560</name>
</gene>
<evidence type="ECO:0000313" key="1">
    <source>
        <dbReference type="EMBL" id="RXJ63333.1"/>
    </source>
</evidence>
<dbReference type="AlphaFoldDB" id="A0A4Q0Y141"/>
<keyword evidence="2" id="KW-1185">Reference proteome</keyword>
<proteinExistence type="predicted"/>
<dbReference type="Proteomes" id="UP000290191">
    <property type="component" value="Unassembled WGS sequence"/>
</dbReference>
<dbReference type="EMBL" id="PDKO01000004">
    <property type="protein sequence ID" value="RXJ63333.1"/>
    <property type="molecule type" value="Genomic_DNA"/>
</dbReference>
<evidence type="ECO:0008006" key="3">
    <source>
        <dbReference type="Google" id="ProtNLM"/>
    </source>
</evidence>
<comment type="caution">
    <text evidence="1">The sequence shown here is derived from an EMBL/GenBank/DDBJ whole genome shotgun (WGS) entry which is preliminary data.</text>
</comment>